<accession>A0A1H3LBQ1</accession>
<evidence type="ECO:0000313" key="1">
    <source>
        <dbReference type="EMBL" id="SDY61811.1"/>
    </source>
</evidence>
<gene>
    <name evidence="1" type="ORF">SAMN05421684_0658</name>
</gene>
<reference evidence="2" key="1">
    <citation type="submission" date="2016-10" db="EMBL/GenBank/DDBJ databases">
        <authorList>
            <person name="Varghese N."/>
            <person name="Submissions S."/>
        </authorList>
    </citation>
    <scope>NUCLEOTIDE SEQUENCE [LARGE SCALE GENOMIC DNA]</scope>
    <source>
        <strain evidence="2">DSM 44718</strain>
    </source>
</reference>
<dbReference type="AlphaFoldDB" id="A0A1H3LBQ1"/>
<dbReference type="STRING" id="137265.SAMN05421684_0658"/>
<protein>
    <submittedName>
        <fullName evidence="1">Phage derived protein Gp49-like</fullName>
    </submittedName>
</protein>
<proteinExistence type="predicted"/>
<dbReference type="EMBL" id="FNQB01000001">
    <property type="protein sequence ID" value="SDY61811.1"/>
    <property type="molecule type" value="Genomic_DNA"/>
</dbReference>
<organism evidence="1 2">
    <name type="scientific">Asanoa ishikariensis</name>
    <dbReference type="NCBI Taxonomy" id="137265"/>
    <lineage>
        <taxon>Bacteria</taxon>
        <taxon>Bacillati</taxon>
        <taxon>Actinomycetota</taxon>
        <taxon>Actinomycetes</taxon>
        <taxon>Micromonosporales</taxon>
        <taxon>Micromonosporaceae</taxon>
        <taxon>Asanoa</taxon>
    </lineage>
</organism>
<keyword evidence="2" id="KW-1185">Reference proteome</keyword>
<name>A0A1H3LBQ1_9ACTN</name>
<evidence type="ECO:0000313" key="2">
    <source>
        <dbReference type="Proteomes" id="UP000199632"/>
    </source>
</evidence>
<dbReference type="Proteomes" id="UP000199632">
    <property type="component" value="Unassembled WGS sequence"/>
</dbReference>
<sequence>MLQPVPAVPGNHASSAAALHVTPAQPTIPPNIDARYSDRYTRLVVAGEWDVFVVNEVLEWINELDAAAHARVVQAIDLLAEVGPGLGRPLVDTVAGSEQEDAGE</sequence>